<keyword evidence="3" id="KW-1185">Reference proteome</keyword>
<comment type="caution">
    <text evidence="2">The sequence shown here is derived from an EMBL/GenBank/DDBJ whole genome shotgun (WGS) entry which is preliminary data.</text>
</comment>
<feature type="transmembrane region" description="Helical" evidence="1">
    <location>
        <begin position="67"/>
        <end position="91"/>
    </location>
</feature>
<keyword evidence="1" id="KW-0472">Membrane</keyword>
<feature type="transmembrane region" description="Helical" evidence="1">
    <location>
        <begin position="111"/>
        <end position="130"/>
    </location>
</feature>
<evidence type="ECO:0000313" key="2">
    <source>
        <dbReference type="EMBL" id="MFC7363398.1"/>
    </source>
</evidence>
<dbReference type="Proteomes" id="UP001596524">
    <property type="component" value="Unassembled WGS sequence"/>
</dbReference>
<reference evidence="3" key="1">
    <citation type="journal article" date="2019" name="Int. J. Syst. Evol. Microbiol.">
        <title>The Global Catalogue of Microorganisms (GCM) 10K type strain sequencing project: providing services to taxonomists for standard genome sequencing and annotation.</title>
        <authorList>
            <consortium name="The Broad Institute Genomics Platform"/>
            <consortium name="The Broad Institute Genome Sequencing Center for Infectious Disease"/>
            <person name="Wu L."/>
            <person name="Ma J."/>
        </authorList>
    </citation>
    <scope>NUCLEOTIDE SEQUENCE [LARGE SCALE GENOMIC DNA]</scope>
    <source>
        <strain evidence="3">FCH27</strain>
    </source>
</reference>
<feature type="transmembrane region" description="Helical" evidence="1">
    <location>
        <begin position="20"/>
        <end position="38"/>
    </location>
</feature>
<dbReference type="Pfam" id="PF10011">
    <property type="entry name" value="DUF2254"/>
    <property type="match status" value="1"/>
</dbReference>
<dbReference type="EMBL" id="JBHTCH010000030">
    <property type="protein sequence ID" value="MFC7363398.1"/>
    <property type="molecule type" value="Genomic_DNA"/>
</dbReference>
<evidence type="ECO:0000313" key="3">
    <source>
        <dbReference type="Proteomes" id="UP001596524"/>
    </source>
</evidence>
<feature type="transmembrane region" description="Helical" evidence="1">
    <location>
        <begin position="150"/>
        <end position="171"/>
    </location>
</feature>
<proteinExistence type="predicted"/>
<organism evidence="2 3">
    <name type="scientific">Nocardioides astragali</name>
    <dbReference type="NCBI Taxonomy" id="1776736"/>
    <lineage>
        <taxon>Bacteria</taxon>
        <taxon>Bacillati</taxon>
        <taxon>Actinomycetota</taxon>
        <taxon>Actinomycetes</taxon>
        <taxon>Propionibacteriales</taxon>
        <taxon>Nocardioidaceae</taxon>
        <taxon>Nocardioides</taxon>
    </lineage>
</organism>
<accession>A0ABW2NAL9</accession>
<keyword evidence="1" id="KW-0812">Transmembrane</keyword>
<gene>
    <name evidence="2" type="ORF">ACFQO6_24210</name>
</gene>
<sequence length="447" mass="48117">MSPHPPRRWRGFLEETRTSLWPLPVAALVLAVSLGVALPRLDAAMGGDLPASVSATLFGGGAEAAQILLSAIATSLITVTSLTFSLTVVTLQLASSQYSPRLLRTFTRDRFVQRTLALFLGSFVYALTVLRTVRTPEGSGAGFVPQLSVTVAFAFTLASVLGLVLFLAHLAREIRVETVMRNVHKDADHCIERVLGERETSVALPQGPEGDAMRPLLAPSSGFVVAVRGEALWEAARAVDAVVVVDRRVGDAVVAHTPVARAWSVSGDVLSEEDVEGLQERLGRAVEIGYERTAQQDVAFGLRQLTDVAVKALSPGINDPTTAVHALNHSAALLCDLLRRDLGAATVRDDVGRVRVVLRQWSFRELLDLAVTQPRIYGADDPLVMAALLDLLEAVAWAGAGQGQQIGVEHQLNRSHQVIEQGDLDESHREELRRRATAVTEVLRGGS</sequence>
<name>A0ABW2NAL9_9ACTN</name>
<keyword evidence="1" id="KW-1133">Transmembrane helix</keyword>
<dbReference type="InterPro" id="IPR018723">
    <property type="entry name" value="DUF2254_membrane"/>
</dbReference>
<dbReference type="RefSeq" id="WP_255889259.1">
    <property type="nucleotide sequence ID" value="NZ_JAFMZM010000002.1"/>
</dbReference>
<evidence type="ECO:0000256" key="1">
    <source>
        <dbReference type="SAM" id="Phobius"/>
    </source>
</evidence>
<protein>
    <submittedName>
        <fullName evidence="2">DUF2254 domain-containing protein</fullName>
    </submittedName>
</protein>